<feature type="transmembrane region" description="Helical" evidence="1">
    <location>
        <begin position="49"/>
        <end position="65"/>
    </location>
</feature>
<feature type="transmembrane region" description="Helical" evidence="1">
    <location>
        <begin position="233"/>
        <end position="250"/>
    </location>
</feature>
<keyword evidence="1" id="KW-1133">Transmembrane helix</keyword>
<dbReference type="PIRSF" id="PIRSF038991">
    <property type="entry name" value="Protein_AbrB"/>
    <property type="match status" value="1"/>
</dbReference>
<feature type="transmembrane region" description="Helical" evidence="1">
    <location>
        <begin position="288"/>
        <end position="309"/>
    </location>
</feature>
<accession>A0A0M2PZN6</accession>
<feature type="transmembrane region" description="Helical" evidence="1">
    <location>
        <begin position="256"/>
        <end position="276"/>
    </location>
</feature>
<keyword evidence="3" id="KW-1185">Reference proteome</keyword>
<comment type="caution">
    <text evidence="2">The sequence shown here is derived from an EMBL/GenBank/DDBJ whole genome shotgun (WGS) entry which is preliminary data.</text>
</comment>
<dbReference type="Proteomes" id="UP000034681">
    <property type="component" value="Unassembled WGS sequence"/>
</dbReference>
<dbReference type="NCBIfam" id="TIGR03082">
    <property type="entry name" value="Gneg_AbrB_dup"/>
    <property type="match status" value="1"/>
</dbReference>
<feature type="transmembrane region" description="Helical" evidence="1">
    <location>
        <begin position="351"/>
        <end position="369"/>
    </location>
</feature>
<dbReference type="PANTHER" id="PTHR38457:SF1">
    <property type="entry name" value="REGULATOR ABRB-RELATED"/>
    <property type="match status" value="1"/>
</dbReference>
<reference evidence="2" key="1">
    <citation type="submission" date="2012-04" db="EMBL/GenBank/DDBJ databases">
        <authorList>
            <person name="Borisov I.G."/>
            <person name="Ivanikova N.V."/>
            <person name="Pinevich A.V."/>
        </authorList>
    </citation>
    <scope>NUCLEOTIDE SEQUENCE</scope>
    <source>
        <strain evidence="2">CALU 1027</strain>
    </source>
</reference>
<feature type="transmembrane region" description="Helical" evidence="1">
    <location>
        <begin position="23"/>
        <end position="42"/>
    </location>
</feature>
<dbReference type="eggNOG" id="COG3180">
    <property type="taxonomic scope" value="Bacteria"/>
</dbReference>
<dbReference type="Pfam" id="PF05145">
    <property type="entry name" value="AbrB"/>
    <property type="match status" value="1"/>
</dbReference>
<dbReference type="STRING" id="317619.GCA_000332315_00416"/>
<evidence type="ECO:0000313" key="3">
    <source>
        <dbReference type="Proteomes" id="UP000034681"/>
    </source>
</evidence>
<gene>
    <name evidence="2" type="ORF">PROH_08350</name>
</gene>
<evidence type="ECO:0000313" key="2">
    <source>
        <dbReference type="EMBL" id="KKI99841.1"/>
    </source>
</evidence>
<dbReference type="OrthoDB" id="559135at2"/>
<dbReference type="AlphaFoldDB" id="A0A0M2PZN6"/>
<proteinExistence type="predicted"/>
<dbReference type="InterPro" id="IPR007820">
    <property type="entry name" value="AbrB_fam"/>
</dbReference>
<dbReference type="GO" id="GO:0016020">
    <property type="term" value="C:membrane"/>
    <property type="evidence" value="ECO:0007669"/>
    <property type="project" value="InterPro"/>
</dbReference>
<dbReference type="PANTHER" id="PTHR38457">
    <property type="entry name" value="REGULATOR ABRB-RELATED"/>
    <property type="match status" value="1"/>
</dbReference>
<dbReference type="RefSeq" id="WP_044076183.1">
    <property type="nucleotide sequence ID" value="NZ_KB235933.1"/>
</dbReference>
<keyword evidence="1" id="KW-0812">Transmembrane</keyword>
<dbReference type="EMBL" id="AJTX02000004">
    <property type="protein sequence ID" value="KKI99841.1"/>
    <property type="molecule type" value="Genomic_DNA"/>
</dbReference>
<protein>
    <submittedName>
        <fullName evidence="2">Membrane protein</fullName>
    </submittedName>
</protein>
<keyword evidence="1" id="KW-0472">Membrane</keyword>
<feature type="transmembrane region" description="Helical" evidence="1">
    <location>
        <begin position="106"/>
        <end position="129"/>
    </location>
</feature>
<evidence type="ECO:0000256" key="1">
    <source>
        <dbReference type="SAM" id="Phobius"/>
    </source>
</evidence>
<name>A0A0M2PZN6_PROHO</name>
<dbReference type="GO" id="GO:0010468">
    <property type="term" value="P:regulation of gene expression"/>
    <property type="evidence" value="ECO:0007669"/>
    <property type="project" value="InterPro"/>
</dbReference>
<sequence length="381" mass="39629">MIPSPPLSLAAESAAESAVDPGFSWGDLLLQLLLATLGGWLFARWQVPVAWLLGPMALGILYSLVRGSLLGVASPPLPPVLIMGGRSLLGLVAASRFSPETLGFAATYALPLLLCIGLASGLSLINGYLLWRWASLDRPTAFLSAIPGASFGMVAMSEEMGADAIAVTLLQYLRVLMVASLVPNLAHWLFQADTPPAALSLGATLPLDLPTALLLPLCMALGIGLGRVLRLPASGFLGTLVVALVVFSLWSQPVAIPPPLFGAGLLTVGLSIGLRFQWAALRTLIKAVLVDVGLILVLILCCLAIAYGFHQVTQVSTMTAVLGFTPGGLEAMVATVIELGGNTGLVLAMQMTRMFTILLIGPGLVAWLVRRTAPPGSKGGS</sequence>
<dbReference type="InterPro" id="IPR017516">
    <property type="entry name" value="AbrB_dup"/>
</dbReference>
<organism evidence="2 3">
    <name type="scientific">Prochlorothrix hollandica PCC 9006 = CALU 1027</name>
    <dbReference type="NCBI Taxonomy" id="317619"/>
    <lineage>
        <taxon>Bacteria</taxon>
        <taxon>Bacillati</taxon>
        <taxon>Cyanobacteriota</taxon>
        <taxon>Cyanophyceae</taxon>
        <taxon>Prochlorotrichales</taxon>
        <taxon>Prochlorotrichaceae</taxon>
        <taxon>Prochlorothrix</taxon>
    </lineage>
</organism>